<evidence type="ECO:0000313" key="2">
    <source>
        <dbReference type="Proteomes" id="UP001292094"/>
    </source>
</evidence>
<comment type="caution">
    <text evidence="1">The sequence shown here is derived from an EMBL/GenBank/DDBJ whole genome shotgun (WGS) entry which is preliminary data.</text>
</comment>
<keyword evidence="2" id="KW-1185">Reference proteome</keyword>
<organism evidence="1 2">
    <name type="scientific">Petrolisthes manimaculis</name>
    <dbReference type="NCBI Taxonomy" id="1843537"/>
    <lineage>
        <taxon>Eukaryota</taxon>
        <taxon>Metazoa</taxon>
        <taxon>Ecdysozoa</taxon>
        <taxon>Arthropoda</taxon>
        <taxon>Crustacea</taxon>
        <taxon>Multicrustacea</taxon>
        <taxon>Malacostraca</taxon>
        <taxon>Eumalacostraca</taxon>
        <taxon>Eucarida</taxon>
        <taxon>Decapoda</taxon>
        <taxon>Pleocyemata</taxon>
        <taxon>Anomura</taxon>
        <taxon>Galatheoidea</taxon>
        <taxon>Porcellanidae</taxon>
        <taxon>Petrolisthes</taxon>
    </lineage>
</organism>
<reference evidence="1" key="1">
    <citation type="submission" date="2023-11" db="EMBL/GenBank/DDBJ databases">
        <title>Genome assemblies of two species of porcelain crab, Petrolisthes cinctipes and Petrolisthes manimaculis (Anomura: Porcellanidae).</title>
        <authorList>
            <person name="Angst P."/>
        </authorList>
    </citation>
    <scope>NUCLEOTIDE SEQUENCE</scope>
    <source>
        <strain evidence="1">PB745_02</strain>
        <tissue evidence="1">Gill</tissue>
    </source>
</reference>
<gene>
    <name evidence="1" type="ORF">Pmani_008760</name>
</gene>
<name>A0AAE1Q680_9EUCA</name>
<dbReference type="EMBL" id="JAWZYT010000673">
    <property type="protein sequence ID" value="KAK4320381.1"/>
    <property type="molecule type" value="Genomic_DNA"/>
</dbReference>
<proteinExistence type="predicted"/>
<evidence type="ECO:0000313" key="1">
    <source>
        <dbReference type="EMBL" id="KAK4320381.1"/>
    </source>
</evidence>
<protein>
    <submittedName>
        <fullName evidence="1">Uncharacterized protein</fullName>
    </submittedName>
</protein>
<sequence length="110" mass="12955">MPSDRTGFSAFELLYGRSIRGPLSVLKDLWEDQDIKEEERTNYQLFELLTSLYLPLRLFEVLTSLYLPLRLFKLLTSLYLPLRLFEVLTSLHLPLRESSSYSPVSIHQLY</sequence>
<dbReference type="AlphaFoldDB" id="A0AAE1Q680"/>
<accession>A0AAE1Q680</accession>
<dbReference type="Proteomes" id="UP001292094">
    <property type="component" value="Unassembled WGS sequence"/>
</dbReference>